<proteinExistence type="predicted"/>
<name>A0A6A6T6U9_9PLEO</name>
<gene>
    <name evidence="2" type="ORF">K491DRAFT_716043</name>
</gene>
<dbReference type="AlphaFoldDB" id="A0A6A6T6U9"/>
<organism evidence="2 3">
    <name type="scientific">Lophiostoma macrostomum CBS 122681</name>
    <dbReference type="NCBI Taxonomy" id="1314788"/>
    <lineage>
        <taxon>Eukaryota</taxon>
        <taxon>Fungi</taxon>
        <taxon>Dikarya</taxon>
        <taxon>Ascomycota</taxon>
        <taxon>Pezizomycotina</taxon>
        <taxon>Dothideomycetes</taxon>
        <taxon>Pleosporomycetidae</taxon>
        <taxon>Pleosporales</taxon>
        <taxon>Lophiostomataceae</taxon>
        <taxon>Lophiostoma</taxon>
    </lineage>
</organism>
<sequence length="225" mass="25642">MPFWPFTTFFQSPSPPTEADSDPLTDGFFDVAESLSGIRPSSQRDMQEFVRAREEAEHSPEQQPKPSAVRRLSQQLLHDRPTMDADILADSVKQKEVLEKTNFADHFLAARKKRHHRRCLGGSDEDEVMERVNLVIDKRGEVHMSKSLEMSRGETTCSESGQVRFEGERTQDWDDCFVTDDDPSGYLGYVLIKKVGKGNEESPSQYTHPAKAPPLNWFGWLPRLS</sequence>
<evidence type="ECO:0000313" key="2">
    <source>
        <dbReference type="EMBL" id="KAF2655755.1"/>
    </source>
</evidence>
<reference evidence="2" key="1">
    <citation type="journal article" date="2020" name="Stud. Mycol.">
        <title>101 Dothideomycetes genomes: a test case for predicting lifestyles and emergence of pathogens.</title>
        <authorList>
            <person name="Haridas S."/>
            <person name="Albert R."/>
            <person name="Binder M."/>
            <person name="Bloem J."/>
            <person name="Labutti K."/>
            <person name="Salamov A."/>
            <person name="Andreopoulos B."/>
            <person name="Baker S."/>
            <person name="Barry K."/>
            <person name="Bills G."/>
            <person name="Bluhm B."/>
            <person name="Cannon C."/>
            <person name="Castanera R."/>
            <person name="Culley D."/>
            <person name="Daum C."/>
            <person name="Ezra D."/>
            <person name="Gonzalez J."/>
            <person name="Henrissat B."/>
            <person name="Kuo A."/>
            <person name="Liang C."/>
            <person name="Lipzen A."/>
            <person name="Lutzoni F."/>
            <person name="Magnuson J."/>
            <person name="Mondo S."/>
            <person name="Nolan M."/>
            <person name="Ohm R."/>
            <person name="Pangilinan J."/>
            <person name="Park H.-J."/>
            <person name="Ramirez L."/>
            <person name="Alfaro M."/>
            <person name="Sun H."/>
            <person name="Tritt A."/>
            <person name="Yoshinaga Y."/>
            <person name="Zwiers L.-H."/>
            <person name="Turgeon B."/>
            <person name="Goodwin S."/>
            <person name="Spatafora J."/>
            <person name="Crous P."/>
            <person name="Grigoriev I."/>
        </authorList>
    </citation>
    <scope>NUCLEOTIDE SEQUENCE</scope>
    <source>
        <strain evidence="2">CBS 122681</strain>
    </source>
</reference>
<dbReference type="EMBL" id="MU004345">
    <property type="protein sequence ID" value="KAF2655755.1"/>
    <property type="molecule type" value="Genomic_DNA"/>
</dbReference>
<accession>A0A6A6T6U9</accession>
<feature type="region of interest" description="Disordered" evidence="1">
    <location>
        <begin position="35"/>
        <end position="71"/>
    </location>
</feature>
<protein>
    <submittedName>
        <fullName evidence="2">Uncharacterized protein</fullName>
    </submittedName>
</protein>
<evidence type="ECO:0000313" key="3">
    <source>
        <dbReference type="Proteomes" id="UP000799324"/>
    </source>
</evidence>
<keyword evidence="3" id="KW-1185">Reference proteome</keyword>
<evidence type="ECO:0000256" key="1">
    <source>
        <dbReference type="SAM" id="MobiDB-lite"/>
    </source>
</evidence>
<dbReference type="OrthoDB" id="3800931at2759"/>
<dbReference type="Proteomes" id="UP000799324">
    <property type="component" value="Unassembled WGS sequence"/>
</dbReference>
<feature type="compositionally biased region" description="Basic and acidic residues" evidence="1">
    <location>
        <begin position="45"/>
        <end position="60"/>
    </location>
</feature>